<feature type="compositionally biased region" description="Pro residues" evidence="1">
    <location>
        <begin position="293"/>
        <end position="308"/>
    </location>
</feature>
<dbReference type="Proteomes" id="UP000094043">
    <property type="component" value="Chromosome 4"/>
</dbReference>
<dbReference type="PRINTS" id="PR00929">
    <property type="entry name" value="ATHOOK"/>
</dbReference>
<gene>
    <name evidence="2" type="ORF">L203_103552</name>
</gene>
<proteinExistence type="predicted"/>
<evidence type="ECO:0000313" key="3">
    <source>
        <dbReference type="Proteomes" id="UP000094043"/>
    </source>
</evidence>
<feature type="region of interest" description="Disordered" evidence="1">
    <location>
        <begin position="235"/>
        <end position="324"/>
    </location>
</feature>
<dbReference type="InterPro" id="IPR017956">
    <property type="entry name" value="AT_hook_DNA-bd_motif"/>
</dbReference>
<evidence type="ECO:0000256" key="1">
    <source>
        <dbReference type="SAM" id="MobiDB-lite"/>
    </source>
</evidence>
<organism evidence="2 3">
    <name type="scientific">Cryptococcus depauperatus CBS 7841</name>
    <dbReference type="NCBI Taxonomy" id="1295531"/>
    <lineage>
        <taxon>Eukaryota</taxon>
        <taxon>Fungi</taxon>
        <taxon>Dikarya</taxon>
        <taxon>Basidiomycota</taxon>
        <taxon>Agaricomycotina</taxon>
        <taxon>Tremellomycetes</taxon>
        <taxon>Tremellales</taxon>
        <taxon>Cryptococcaceae</taxon>
        <taxon>Cryptococcus</taxon>
    </lineage>
</organism>
<feature type="compositionally biased region" description="Polar residues" evidence="1">
    <location>
        <begin position="95"/>
        <end position="116"/>
    </location>
</feature>
<feature type="region of interest" description="Disordered" evidence="1">
    <location>
        <begin position="29"/>
        <end position="53"/>
    </location>
</feature>
<reference evidence="2" key="2">
    <citation type="journal article" date="2022" name="Elife">
        <title>Obligate sexual reproduction of a homothallic fungus closely related to the Cryptococcus pathogenic species complex.</title>
        <authorList>
            <person name="Passer A.R."/>
            <person name="Clancey S.A."/>
            <person name="Shea T."/>
            <person name="David-Palma M."/>
            <person name="Averette A.F."/>
            <person name="Boekhout T."/>
            <person name="Porcel B.M."/>
            <person name="Nowrousian M."/>
            <person name="Cuomo C.A."/>
            <person name="Sun S."/>
            <person name="Heitman J."/>
            <person name="Coelho M.A."/>
        </authorList>
    </citation>
    <scope>NUCLEOTIDE SEQUENCE</scope>
    <source>
        <strain evidence="2">CBS 7841</strain>
    </source>
</reference>
<dbReference type="EMBL" id="CP143787">
    <property type="protein sequence ID" value="WVN88346.1"/>
    <property type="molecule type" value="Genomic_DNA"/>
</dbReference>
<reference evidence="2" key="3">
    <citation type="submission" date="2024-01" db="EMBL/GenBank/DDBJ databases">
        <authorList>
            <person name="Coelho M.A."/>
            <person name="David-Palma M."/>
            <person name="Shea T."/>
            <person name="Sun S."/>
            <person name="Cuomo C.A."/>
            <person name="Heitman J."/>
        </authorList>
    </citation>
    <scope>NUCLEOTIDE SEQUENCE</scope>
    <source>
        <strain evidence="2">CBS 7841</strain>
    </source>
</reference>
<dbReference type="RefSeq" id="XP_066069046.1">
    <property type="nucleotide sequence ID" value="XM_066212949.1"/>
</dbReference>
<dbReference type="AlphaFoldDB" id="A0AAJ8JTY7"/>
<dbReference type="GeneID" id="91087763"/>
<reference evidence="2" key="1">
    <citation type="submission" date="2016-06" db="EMBL/GenBank/DDBJ databases">
        <authorList>
            <person name="Cuomo C."/>
            <person name="Litvintseva A."/>
            <person name="Heitman J."/>
            <person name="Chen Y."/>
            <person name="Sun S."/>
            <person name="Springer D."/>
            <person name="Dromer F."/>
            <person name="Young S."/>
            <person name="Zeng Q."/>
            <person name="Chapman S."/>
            <person name="Gujja S."/>
            <person name="Saif S."/>
            <person name="Birren B."/>
        </authorList>
    </citation>
    <scope>NUCLEOTIDE SEQUENCE</scope>
    <source>
        <strain evidence="2">CBS 7841</strain>
    </source>
</reference>
<feature type="compositionally biased region" description="Polar residues" evidence="1">
    <location>
        <begin position="235"/>
        <end position="246"/>
    </location>
</feature>
<protein>
    <submittedName>
        <fullName evidence="2">Uncharacterized protein</fullName>
    </submittedName>
</protein>
<accession>A0AAJ8JTY7</accession>
<evidence type="ECO:0000313" key="2">
    <source>
        <dbReference type="EMBL" id="WVN88346.1"/>
    </source>
</evidence>
<dbReference type="GO" id="GO:0003677">
    <property type="term" value="F:DNA binding"/>
    <property type="evidence" value="ECO:0007669"/>
    <property type="project" value="InterPro"/>
</dbReference>
<sequence length="572" mass="63323">MSTKLVDSHLQLDPSLIALAAQVQAHAYAQRQPPTASSADDNGSNSARASSSEVIAGQALGSEVEHQTVEAGPAPSLLDIERVVNGVGRGKRNLDQGNGHSQSEQAQSNQNRNNPHATGELPQREREQANPHECEMEESHDVQLDDEIDPTLREIVNSLTNAQQSNLNGTAVPHAQVAAIGAHLVDVEERERLQHSLQTTLEDLAHGNFNSLFPPNFQSLGHNFLNLNDHDSLQNSPDAALSNSSLEMDAEAGPSSEPMQSSISEHDVSQVPSFAHPMKRGRGRPKGSKNKPKPGPSIIRPPKPPKPPSRPKGRPPKERTPAEQAEYELRKQEKEMGIKRQKGRPRKFPGYLVREMRLKKNRDEFNKVIRLHEEKKKMELVELQIDAVTNLAGSSSMLAQEQAIHESSLNDHGNHFDHSHHHEHDYPNWSVQDDQTLLDVVGVGHHHHHHHHHHHVMDVDIGGGNGHGHEGMEAVFGLGSACSAMMFCLRDIESVDKITKKAPVECRFYTSRSHQSLTANTISSLHNSSLNACEFKVIDEFIVTLPEEVPDIQIGVQNARSQERNVEGRHEK</sequence>
<feature type="compositionally biased region" description="Basic residues" evidence="1">
    <location>
        <begin position="277"/>
        <end position="292"/>
    </location>
</feature>
<keyword evidence="3" id="KW-1185">Reference proteome</keyword>
<dbReference type="KEGG" id="cdep:91087763"/>
<feature type="region of interest" description="Disordered" evidence="1">
    <location>
        <begin position="89"/>
        <end position="142"/>
    </location>
</feature>
<feature type="compositionally biased region" description="Basic and acidic residues" evidence="1">
    <location>
        <begin position="122"/>
        <end position="142"/>
    </location>
</feature>
<feature type="compositionally biased region" description="Low complexity" evidence="1">
    <location>
        <begin position="29"/>
        <end position="52"/>
    </location>
</feature>
<name>A0AAJ8JTY7_9TREE</name>
<feature type="compositionally biased region" description="Basic and acidic residues" evidence="1">
    <location>
        <begin position="315"/>
        <end position="324"/>
    </location>
</feature>